<dbReference type="Proteomes" id="UP000282378">
    <property type="component" value="Unassembled WGS sequence"/>
</dbReference>
<dbReference type="AlphaFoldDB" id="A0A3M2U315"/>
<proteinExistence type="predicted"/>
<protein>
    <submittedName>
        <fullName evidence="1">Uncharacterized protein</fullName>
    </submittedName>
</protein>
<evidence type="ECO:0000313" key="2">
    <source>
        <dbReference type="Proteomes" id="UP000282378"/>
    </source>
</evidence>
<name>A0A3M2U315_PSEYM</name>
<evidence type="ECO:0000313" key="1">
    <source>
        <dbReference type="EMBL" id="RML21211.1"/>
    </source>
</evidence>
<gene>
    <name evidence="1" type="ORF">APX70_200209</name>
</gene>
<dbReference type="EMBL" id="RBNL01004904">
    <property type="protein sequence ID" value="RML21211.1"/>
    <property type="molecule type" value="Genomic_DNA"/>
</dbReference>
<reference evidence="1 2" key="1">
    <citation type="submission" date="2018-08" db="EMBL/GenBank/DDBJ databases">
        <title>Recombination of ecologically and evolutionarily significant loci maintains genetic cohesion in the Pseudomonas syringae species complex.</title>
        <authorList>
            <person name="Dillon M."/>
            <person name="Thakur S."/>
            <person name="Almeida R.N.D."/>
            <person name="Weir B.S."/>
            <person name="Guttman D.S."/>
        </authorList>
    </citation>
    <scope>NUCLEOTIDE SEQUENCE [LARGE SCALE GENOMIC DNA]</scope>
    <source>
        <strain evidence="1 2">88_10</strain>
    </source>
</reference>
<sequence>MWPNPVVAMHQIMTNIPLCLLGRHVAHGGYPLGFQAAEYTRHRRVVVAITSATHALAHAISPKPLAKLSATVLGALVRMKQQALRLAALLISHVQRLDHQVRIRFF</sequence>
<organism evidence="1 2">
    <name type="scientific">Pseudomonas syringae pv. maculicola</name>
    <dbReference type="NCBI Taxonomy" id="59511"/>
    <lineage>
        <taxon>Bacteria</taxon>
        <taxon>Pseudomonadati</taxon>
        <taxon>Pseudomonadota</taxon>
        <taxon>Gammaproteobacteria</taxon>
        <taxon>Pseudomonadales</taxon>
        <taxon>Pseudomonadaceae</taxon>
        <taxon>Pseudomonas</taxon>
    </lineage>
</organism>
<accession>A0A3M2U315</accession>
<comment type="caution">
    <text evidence="1">The sequence shown here is derived from an EMBL/GenBank/DDBJ whole genome shotgun (WGS) entry which is preliminary data.</text>
</comment>